<keyword evidence="2" id="KW-1185">Reference proteome</keyword>
<evidence type="ECO:0008006" key="3">
    <source>
        <dbReference type="Google" id="ProtNLM"/>
    </source>
</evidence>
<dbReference type="AlphaFoldDB" id="A0A1Y2A6R0"/>
<dbReference type="Proteomes" id="UP000193144">
    <property type="component" value="Unassembled WGS sequence"/>
</dbReference>
<dbReference type="EMBL" id="MCFA01000008">
    <property type="protein sequence ID" value="ORY18189.1"/>
    <property type="molecule type" value="Genomic_DNA"/>
</dbReference>
<organism evidence="1 2">
    <name type="scientific">Clohesyomyces aquaticus</name>
    <dbReference type="NCBI Taxonomy" id="1231657"/>
    <lineage>
        <taxon>Eukaryota</taxon>
        <taxon>Fungi</taxon>
        <taxon>Dikarya</taxon>
        <taxon>Ascomycota</taxon>
        <taxon>Pezizomycotina</taxon>
        <taxon>Dothideomycetes</taxon>
        <taxon>Pleosporomycetidae</taxon>
        <taxon>Pleosporales</taxon>
        <taxon>Lindgomycetaceae</taxon>
        <taxon>Clohesyomyces</taxon>
    </lineage>
</organism>
<reference evidence="1 2" key="1">
    <citation type="submission" date="2016-07" db="EMBL/GenBank/DDBJ databases">
        <title>Pervasive Adenine N6-methylation of Active Genes in Fungi.</title>
        <authorList>
            <consortium name="DOE Joint Genome Institute"/>
            <person name="Mondo S.J."/>
            <person name="Dannebaum R.O."/>
            <person name="Kuo R.C."/>
            <person name="Labutti K."/>
            <person name="Haridas S."/>
            <person name="Kuo A."/>
            <person name="Salamov A."/>
            <person name="Ahrendt S.R."/>
            <person name="Lipzen A."/>
            <person name="Sullivan W."/>
            <person name="Andreopoulos W.B."/>
            <person name="Clum A."/>
            <person name="Lindquist E."/>
            <person name="Daum C."/>
            <person name="Ramamoorthy G.K."/>
            <person name="Gryganskyi A."/>
            <person name="Culley D."/>
            <person name="Magnuson J.K."/>
            <person name="James T.Y."/>
            <person name="O'Malley M.A."/>
            <person name="Stajich J.E."/>
            <person name="Spatafora J.W."/>
            <person name="Visel A."/>
            <person name="Grigoriev I.V."/>
        </authorList>
    </citation>
    <scope>NUCLEOTIDE SEQUENCE [LARGE SCALE GENOMIC DNA]</scope>
    <source>
        <strain evidence="1 2">CBS 115471</strain>
    </source>
</reference>
<accession>A0A1Y2A6R0</accession>
<protein>
    <recommendedName>
        <fullName evidence="3">BTB domain-containing protein</fullName>
    </recommendedName>
</protein>
<evidence type="ECO:0000313" key="2">
    <source>
        <dbReference type="Proteomes" id="UP000193144"/>
    </source>
</evidence>
<evidence type="ECO:0000313" key="1">
    <source>
        <dbReference type="EMBL" id="ORY18189.1"/>
    </source>
</evidence>
<gene>
    <name evidence="1" type="ORF">BCR34DRAFT_596422</name>
</gene>
<proteinExistence type="predicted"/>
<name>A0A1Y2A6R0_9PLEO</name>
<dbReference type="OrthoDB" id="6359816at2759"/>
<sequence>MPPIPHNLERTNLPQAQNSTSLVLEDDFPFAVHALLDFVSKRNYTGAFLAARAQIPHHLSALEFHIHAYIISTKYSVAALREFAADSFTTGMEWLLNAGVEALPQQVEGFMRAAVFLWKGTEDGDEMRELVLGWVVEGWKLVSLWPLFRGFFLAEGWFWEAVRRKAAERGLELVERE</sequence>
<comment type="caution">
    <text evidence="1">The sequence shown here is derived from an EMBL/GenBank/DDBJ whole genome shotgun (WGS) entry which is preliminary data.</text>
</comment>